<keyword evidence="3" id="KW-1185">Reference proteome</keyword>
<dbReference type="Pfam" id="PF14076">
    <property type="entry name" value="DUF4258"/>
    <property type="match status" value="1"/>
</dbReference>
<dbReference type="STRING" id="1335309.GA0116948_105158"/>
<protein>
    <recommendedName>
        <fullName evidence="4">DUF4258 domain-containing protein</fullName>
    </recommendedName>
</protein>
<feature type="signal peptide" evidence="1">
    <location>
        <begin position="1"/>
        <end position="24"/>
    </location>
</feature>
<dbReference type="Proteomes" id="UP000242818">
    <property type="component" value="Unassembled WGS sequence"/>
</dbReference>
<evidence type="ECO:0000313" key="3">
    <source>
        <dbReference type="Proteomes" id="UP000242818"/>
    </source>
</evidence>
<dbReference type="InterPro" id="IPR025354">
    <property type="entry name" value="DUF4258"/>
</dbReference>
<accession>A0A1C4DA24</accession>
<feature type="chain" id="PRO_5008690346" description="DUF4258 domain-containing protein" evidence="1">
    <location>
        <begin position="25"/>
        <end position="141"/>
    </location>
</feature>
<evidence type="ECO:0000313" key="2">
    <source>
        <dbReference type="EMBL" id="SCC28209.1"/>
    </source>
</evidence>
<name>A0A1C4DA24_9BACT</name>
<dbReference type="PROSITE" id="PS51257">
    <property type="entry name" value="PROKAR_LIPOPROTEIN"/>
    <property type="match status" value="1"/>
</dbReference>
<proteinExistence type="predicted"/>
<sequence length="141" mass="15846">MKYYALSARHLACLFLFLSGMLLASGCQQTSVSHQDSSFKKRINPASTDGLDRHAHLVYTKHARCRMDCRHITEGEILEILEYGEVNRGKSNPKDHPCPTFALEGHTHEGQHLRVVFAPCDKDTKVVTCIDLDAEWSCACN</sequence>
<gene>
    <name evidence="2" type="ORF">GA0116948_105158</name>
</gene>
<evidence type="ECO:0000256" key="1">
    <source>
        <dbReference type="SAM" id="SignalP"/>
    </source>
</evidence>
<reference evidence="2 3" key="1">
    <citation type="submission" date="2016-08" db="EMBL/GenBank/DDBJ databases">
        <authorList>
            <person name="Seilhamer J.J."/>
        </authorList>
    </citation>
    <scope>NUCLEOTIDE SEQUENCE [LARGE SCALE GENOMIC DNA]</scope>
    <source>
        <strain evidence="2 3">A37T2</strain>
    </source>
</reference>
<keyword evidence="1" id="KW-0732">Signal</keyword>
<evidence type="ECO:0008006" key="4">
    <source>
        <dbReference type="Google" id="ProtNLM"/>
    </source>
</evidence>
<organism evidence="2 3">
    <name type="scientific">Chitinophaga costaii</name>
    <dbReference type="NCBI Taxonomy" id="1335309"/>
    <lineage>
        <taxon>Bacteria</taxon>
        <taxon>Pseudomonadati</taxon>
        <taxon>Bacteroidota</taxon>
        <taxon>Chitinophagia</taxon>
        <taxon>Chitinophagales</taxon>
        <taxon>Chitinophagaceae</taxon>
        <taxon>Chitinophaga</taxon>
    </lineage>
</organism>
<dbReference type="EMBL" id="FMAR01000005">
    <property type="protein sequence ID" value="SCC28209.1"/>
    <property type="molecule type" value="Genomic_DNA"/>
</dbReference>
<dbReference type="AlphaFoldDB" id="A0A1C4DA24"/>
<dbReference type="RefSeq" id="WP_165798420.1">
    <property type="nucleotide sequence ID" value="NZ_FMAR01000005.1"/>
</dbReference>